<sequence length="175" mass="19940">MIDYWRSIPGGVCTSNRGYEKSLEYIEFGQMAHFHASIGIDTTKAANADAGNYEYTWAYIILAYVDITLKFAYKFLSKIQYSWPITVKVILKVEDFIKINYAVPGYRNHFDLDNMSSFSPDKQLLLLNTEIAPAQLIEDETLMLSVADNLFWAFGLGWDKPTVSNWLSNTASQHA</sequence>
<dbReference type="EMBL" id="JACNJN010000043">
    <property type="protein sequence ID" value="MBC8334071.1"/>
    <property type="molecule type" value="Genomic_DNA"/>
</dbReference>
<protein>
    <submittedName>
        <fullName evidence="1">Uncharacterized protein</fullName>
    </submittedName>
</protein>
<evidence type="ECO:0000313" key="2">
    <source>
        <dbReference type="Proteomes" id="UP000614469"/>
    </source>
</evidence>
<name>A0A8J6NG50_9CHLR</name>
<reference evidence="1 2" key="1">
    <citation type="submission" date="2020-08" db="EMBL/GenBank/DDBJ databases">
        <title>Bridging the membrane lipid divide: bacteria of the FCB group superphylum have the potential to synthesize archaeal ether lipids.</title>
        <authorList>
            <person name="Villanueva L."/>
            <person name="Von Meijenfeldt F.A.B."/>
            <person name="Westbye A.B."/>
            <person name="Yadav S."/>
            <person name="Hopmans E.C."/>
            <person name="Dutilh B.E."/>
            <person name="Sinninghe Damste J.S."/>
        </authorList>
    </citation>
    <scope>NUCLEOTIDE SEQUENCE [LARGE SCALE GENOMIC DNA]</scope>
    <source>
        <strain evidence="1">NIOZ-UU36</strain>
    </source>
</reference>
<comment type="caution">
    <text evidence="1">The sequence shown here is derived from an EMBL/GenBank/DDBJ whole genome shotgun (WGS) entry which is preliminary data.</text>
</comment>
<proteinExistence type="predicted"/>
<evidence type="ECO:0000313" key="1">
    <source>
        <dbReference type="EMBL" id="MBC8334071.1"/>
    </source>
</evidence>
<organism evidence="1 2">
    <name type="scientific">Candidatus Desulfolinea nitratireducens</name>
    <dbReference type="NCBI Taxonomy" id="2841698"/>
    <lineage>
        <taxon>Bacteria</taxon>
        <taxon>Bacillati</taxon>
        <taxon>Chloroflexota</taxon>
        <taxon>Anaerolineae</taxon>
        <taxon>Anaerolineales</taxon>
        <taxon>Anaerolineales incertae sedis</taxon>
        <taxon>Candidatus Desulfolinea</taxon>
    </lineage>
</organism>
<dbReference type="AlphaFoldDB" id="A0A8J6NG50"/>
<accession>A0A8J6NG50</accession>
<dbReference type="Proteomes" id="UP000614469">
    <property type="component" value="Unassembled WGS sequence"/>
</dbReference>
<gene>
    <name evidence="1" type="ORF">H8E29_02295</name>
</gene>